<evidence type="ECO:0000313" key="2">
    <source>
        <dbReference type="Proteomes" id="UP000373449"/>
    </source>
</evidence>
<organism evidence="1 2">
    <name type="scientific">Budvicia aquatica</name>
    <dbReference type="NCBI Taxonomy" id="82979"/>
    <lineage>
        <taxon>Bacteria</taxon>
        <taxon>Pseudomonadati</taxon>
        <taxon>Pseudomonadota</taxon>
        <taxon>Gammaproteobacteria</taxon>
        <taxon>Enterobacterales</taxon>
        <taxon>Budviciaceae</taxon>
        <taxon>Budvicia</taxon>
    </lineage>
</organism>
<name>A0A484ZGF5_9GAMM</name>
<proteinExistence type="predicted"/>
<dbReference type="Proteomes" id="UP000373449">
    <property type="component" value="Unassembled WGS sequence"/>
</dbReference>
<sequence length="37" mass="4129">MMFVYAYLMMAVMFVIKHFIDSKQAAADNTPGSALSK</sequence>
<evidence type="ECO:0000313" key="1">
    <source>
        <dbReference type="EMBL" id="VFS47657.1"/>
    </source>
</evidence>
<reference evidence="1 2" key="1">
    <citation type="submission" date="2019-03" db="EMBL/GenBank/DDBJ databases">
        <authorList>
            <consortium name="Pathogen Informatics"/>
        </authorList>
    </citation>
    <scope>NUCLEOTIDE SEQUENCE [LARGE SCALE GENOMIC DNA]</scope>
    <source>
        <strain evidence="1 2">NCTC12282</strain>
    </source>
</reference>
<gene>
    <name evidence="1" type="ORF">NCTC12282_02595</name>
</gene>
<accession>A0A484ZGF5</accession>
<dbReference type="EMBL" id="CAADJA010000002">
    <property type="protein sequence ID" value="VFS47657.1"/>
    <property type="molecule type" value="Genomic_DNA"/>
</dbReference>
<protein>
    <submittedName>
        <fullName evidence="1">Uncharacterized protein</fullName>
    </submittedName>
</protein>
<dbReference type="AlphaFoldDB" id="A0A484ZGF5"/>